<evidence type="ECO:0000313" key="7">
    <source>
        <dbReference type="Proteomes" id="UP000095287"/>
    </source>
</evidence>
<evidence type="ECO:0000256" key="1">
    <source>
        <dbReference type="ARBA" id="ARBA00010592"/>
    </source>
</evidence>
<evidence type="ECO:0000256" key="4">
    <source>
        <dbReference type="ARBA" id="ARBA00035233"/>
    </source>
</evidence>
<dbReference type="Proteomes" id="UP000095287">
    <property type="component" value="Unplaced"/>
</dbReference>
<keyword evidence="7" id="KW-1185">Reference proteome</keyword>
<evidence type="ECO:0000256" key="2">
    <source>
        <dbReference type="ARBA" id="ARBA00022980"/>
    </source>
</evidence>
<accession>A0A1I8A7R6</accession>
<evidence type="ECO:0000313" key="8">
    <source>
        <dbReference type="WBParaSite" id="L893_g33700.t1"/>
    </source>
</evidence>
<dbReference type="GO" id="GO:0002181">
    <property type="term" value="P:cytoplasmic translation"/>
    <property type="evidence" value="ECO:0007669"/>
    <property type="project" value="TreeGrafter"/>
</dbReference>
<comment type="subunit">
    <text evidence="6">Component of the large ribosomal subunit. May bind IPO9 with low affinity.</text>
</comment>
<dbReference type="FunFam" id="2.30.30.30:FF:000014">
    <property type="entry name" value="60S ribosomal protein L6"/>
    <property type="match status" value="1"/>
</dbReference>
<evidence type="ECO:0000256" key="6">
    <source>
        <dbReference type="ARBA" id="ARBA00046388"/>
    </source>
</evidence>
<dbReference type="GO" id="GO:0000027">
    <property type="term" value="P:ribosomal large subunit assembly"/>
    <property type="evidence" value="ECO:0007669"/>
    <property type="project" value="TreeGrafter"/>
</dbReference>
<dbReference type="InterPro" id="IPR014722">
    <property type="entry name" value="Rib_uL2_dom2"/>
</dbReference>
<dbReference type="InterPro" id="IPR041997">
    <property type="entry name" value="Ribosomal_eL6_KOW"/>
</dbReference>
<dbReference type="WBParaSite" id="L893_g33700.t1">
    <property type="protein sequence ID" value="L893_g33700.t1"/>
    <property type="gene ID" value="L893_g33700"/>
</dbReference>
<organism evidence="7 8">
    <name type="scientific">Steinernema glaseri</name>
    <dbReference type="NCBI Taxonomy" id="37863"/>
    <lineage>
        <taxon>Eukaryota</taxon>
        <taxon>Metazoa</taxon>
        <taxon>Ecdysozoa</taxon>
        <taxon>Nematoda</taxon>
        <taxon>Chromadorea</taxon>
        <taxon>Rhabditida</taxon>
        <taxon>Tylenchina</taxon>
        <taxon>Panagrolaimomorpha</taxon>
        <taxon>Strongyloidoidea</taxon>
        <taxon>Steinernematidae</taxon>
        <taxon>Steinernema</taxon>
    </lineage>
</organism>
<dbReference type="InterPro" id="IPR000915">
    <property type="entry name" value="60S_ribosomal_eL6"/>
</dbReference>
<comment type="similarity">
    <text evidence="1">Belongs to the eukaryotic ribosomal protein eL6 family.</text>
</comment>
<proteinExistence type="inferred from homology"/>
<dbReference type="PANTHER" id="PTHR10715:SF0">
    <property type="entry name" value="LARGE RIBOSOMAL SUBUNIT PROTEIN EL6"/>
    <property type="match status" value="1"/>
</dbReference>
<keyword evidence="3" id="KW-0687">Ribonucleoprotein</keyword>
<dbReference type="Pfam" id="PF01159">
    <property type="entry name" value="Ribosomal_L6e"/>
    <property type="match status" value="1"/>
</dbReference>
<dbReference type="GO" id="GO:0003735">
    <property type="term" value="F:structural constituent of ribosome"/>
    <property type="evidence" value="ECO:0007669"/>
    <property type="project" value="InterPro"/>
</dbReference>
<dbReference type="Gene3D" id="2.30.30.30">
    <property type="match status" value="1"/>
</dbReference>
<name>A0A1I8A7R6_9BILA</name>
<evidence type="ECO:0000256" key="3">
    <source>
        <dbReference type="ARBA" id="ARBA00023274"/>
    </source>
</evidence>
<protein>
    <recommendedName>
        <fullName evidence="4">Large ribosomal subunit protein eL6</fullName>
    </recommendedName>
    <alternativeName>
        <fullName evidence="5">60S ribosomal protein L6</fullName>
    </alternativeName>
</protein>
<dbReference type="GO" id="GO:0022625">
    <property type="term" value="C:cytosolic large ribosomal subunit"/>
    <property type="evidence" value="ECO:0007669"/>
    <property type="project" value="TreeGrafter"/>
</dbReference>
<sequence length="209" mass="23366">MVGRFTKSRLAAPRFVVKKIGGDKNGGERKVLINKPARFLPETGVAYKKVHNEAQKVPLRKSITPGTVLIVLAGNHKGKRVVFLKQLEKSGLLLVTGPLKLNRCPMRRIAQSFVIATKTKIDVSKVKIPEHIDDKYFKHSKKQAKKGENIFATGKTEFKLSDQRKEDQKSVDSAILAAIKASSERKALTGYLKTKFGLAKNQYPHNMIF</sequence>
<dbReference type="PANTHER" id="PTHR10715">
    <property type="entry name" value="60S RIBOSOMAL PROTEIN L6"/>
    <property type="match status" value="1"/>
</dbReference>
<dbReference type="InterPro" id="IPR008991">
    <property type="entry name" value="Translation_prot_SH3-like_sf"/>
</dbReference>
<reference evidence="8" key="1">
    <citation type="submission" date="2016-11" db="UniProtKB">
        <authorList>
            <consortium name="WormBaseParasite"/>
        </authorList>
    </citation>
    <scope>IDENTIFICATION</scope>
</reference>
<evidence type="ECO:0000256" key="5">
    <source>
        <dbReference type="ARBA" id="ARBA00035351"/>
    </source>
</evidence>
<dbReference type="CDD" id="cd13156">
    <property type="entry name" value="KOW_RPL6"/>
    <property type="match status" value="1"/>
</dbReference>
<dbReference type="SUPFAM" id="SSF50104">
    <property type="entry name" value="Translation proteins SH3-like domain"/>
    <property type="match status" value="1"/>
</dbReference>
<dbReference type="AlphaFoldDB" id="A0A1I8A7R6"/>
<dbReference type="GO" id="GO:0003723">
    <property type="term" value="F:RNA binding"/>
    <property type="evidence" value="ECO:0007669"/>
    <property type="project" value="TreeGrafter"/>
</dbReference>
<keyword evidence="2" id="KW-0689">Ribosomal protein</keyword>